<feature type="transmembrane region" description="Helical" evidence="1">
    <location>
        <begin position="131"/>
        <end position="152"/>
    </location>
</feature>
<evidence type="ECO:0000313" key="2">
    <source>
        <dbReference type="EMBL" id="PZX36862.1"/>
    </source>
</evidence>
<keyword evidence="1" id="KW-0812">Transmembrane</keyword>
<name>A0ABX5PUB0_9FLAO</name>
<sequence length="275" mass="31850">MIANHKLLIDQNCPMCNIYGKTFKKFNMLDQESITPYQIVGEELTCSIDMHRAQNEVALHDTVTGKTIYGLDSMIEIFAQGKNWIKKPLQFPLVYLPLKQLYNFITYNRKVIAGNAPSPAEDRVCEPDFNYFYRTLFIVLTALFTGLVLNSYTNHITNYFGFTTPWFVEYIICFGQVVWQGTMILLWSRKNSWDYLGNMSAVSTLGGILLLPLLFMNSFFDFSGIVFLVYFMVVVGIMLLEHLRRCSNMNLGYLPTISWLSFRTVVLFSIIWIFN</sequence>
<keyword evidence="3" id="KW-1185">Reference proteome</keyword>
<accession>A0ABX5PUB0</accession>
<dbReference type="Proteomes" id="UP000248584">
    <property type="component" value="Unassembled WGS sequence"/>
</dbReference>
<feature type="transmembrane region" description="Helical" evidence="1">
    <location>
        <begin position="195"/>
        <end position="216"/>
    </location>
</feature>
<feature type="transmembrane region" description="Helical" evidence="1">
    <location>
        <begin position="252"/>
        <end position="274"/>
    </location>
</feature>
<dbReference type="RefSeq" id="WP_041567045.1">
    <property type="nucleotide sequence ID" value="NZ_QKZR01000008.1"/>
</dbReference>
<feature type="transmembrane region" description="Helical" evidence="1">
    <location>
        <begin position="222"/>
        <end position="240"/>
    </location>
</feature>
<keyword evidence="1" id="KW-0472">Membrane</keyword>
<evidence type="ECO:0000313" key="3">
    <source>
        <dbReference type="Proteomes" id="UP000248584"/>
    </source>
</evidence>
<proteinExistence type="predicted"/>
<organism evidence="2 3">
    <name type="scientific">Nonlabens dokdonensis</name>
    <dbReference type="NCBI Taxonomy" id="328515"/>
    <lineage>
        <taxon>Bacteria</taxon>
        <taxon>Pseudomonadati</taxon>
        <taxon>Bacteroidota</taxon>
        <taxon>Flavobacteriia</taxon>
        <taxon>Flavobacteriales</taxon>
        <taxon>Flavobacteriaceae</taxon>
        <taxon>Nonlabens</taxon>
    </lineage>
</organism>
<keyword evidence="1" id="KW-1133">Transmembrane helix</keyword>
<protein>
    <recommendedName>
        <fullName evidence="4">DUF393 domain-containing protein</fullName>
    </recommendedName>
</protein>
<evidence type="ECO:0008006" key="4">
    <source>
        <dbReference type="Google" id="ProtNLM"/>
    </source>
</evidence>
<reference evidence="2 3" key="1">
    <citation type="submission" date="2018-06" db="EMBL/GenBank/DDBJ databases">
        <title>Genomic Encyclopedia of Archaeal and Bacterial Type Strains, Phase II (KMG-II): from individual species to whole genera.</title>
        <authorList>
            <person name="Goeker M."/>
        </authorList>
    </citation>
    <scope>NUCLEOTIDE SEQUENCE [LARGE SCALE GENOMIC DNA]</scope>
    <source>
        <strain evidence="2 3">DSM 17205</strain>
    </source>
</reference>
<feature type="transmembrane region" description="Helical" evidence="1">
    <location>
        <begin position="167"/>
        <end position="188"/>
    </location>
</feature>
<gene>
    <name evidence="2" type="ORF">LX97_03327</name>
</gene>
<dbReference type="EMBL" id="QKZR01000008">
    <property type="protein sequence ID" value="PZX36862.1"/>
    <property type="molecule type" value="Genomic_DNA"/>
</dbReference>
<comment type="caution">
    <text evidence="2">The sequence shown here is derived from an EMBL/GenBank/DDBJ whole genome shotgun (WGS) entry which is preliminary data.</text>
</comment>
<evidence type="ECO:0000256" key="1">
    <source>
        <dbReference type="SAM" id="Phobius"/>
    </source>
</evidence>